<dbReference type="InterPro" id="IPR038727">
    <property type="entry name" value="NadR/Ttd14_AAA_dom"/>
</dbReference>
<dbReference type="VEuPathDB" id="FungiDB:MYCTH_2310631"/>
<dbReference type="InParanoid" id="G2QLS5"/>
<accession>G2QLS5</accession>
<evidence type="ECO:0000313" key="3">
    <source>
        <dbReference type="Proteomes" id="UP000007322"/>
    </source>
</evidence>
<dbReference type="RefSeq" id="XP_003666150.1">
    <property type="nucleotide sequence ID" value="XM_003666102.1"/>
</dbReference>
<gene>
    <name evidence="2" type="ORF">MYCTH_2310631</name>
</gene>
<evidence type="ECO:0000313" key="2">
    <source>
        <dbReference type="EMBL" id="AEO60905.1"/>
    </source>
</evidence>
<evidence type="ECO:0000259" key="1">
    <source>
        <dbReference type="Pfam" id="PF13521"/>
    </source>
</evidence>
<feature type="domain" description="NadR/Ttd14 AAA" evidence="1">
    <location>
        <begin position="8"/>
        <end position="193"/>
    </location>
</feature>
<name>G2QLS5_THET4</name>
<dbReference type="Proteomes" id="UP000007322">
    <property type="component" value="Chromosome 6"/>
</dbReference>
<dbReference type="OrthoDB" id="6118920at2759"/>
<dbReference type="Pfam" id="PF13521">
    <property type="entry name" value="AAA_28"/>
    <property type="match status" value="1"/>
</dbReference>
<dbReference type="AlphaFoldDB" id="G2QLS5"/>
<reference evidence="2 3" key="1">
    <citation type="journal article" date="2011" name="Nat. Biotechnol.">
        <title>Comparative genomic analysis of the thermophilic biomass-degrading fungi Myceliophthora thermophila and Thielavia terrestris.</title>
        <authorList>
            <person name="Berka R.M."/>
            <person name="Grigoriev I.V."/>
            <person name="Otillar R."/>
            <person name="Salamov A."/>
            <person name="Grimwood J."/>
            <person name="Reid I."/>
            <person name="Ishmael N."/>
            <person name="John T."/>
            <person name="Darmond C."/>
            <person name="Moisan M.-C."/>
            <person name="Henrissat B."/>
            <person name="Coutinho P.M."/>
            <person name="Lombard V."/>
            <person name="Natvig D.O."/>
            <person name="Lindquist E."/>
            <person name="Schmutz J."/>
            <person name="Lucas S."/>
            <person name="Harris P."/>
            <person name="Powlowski J."/>
            <person name="Bellemare A."/>
            <person name="Taylor D."/>
            <person name="Butler G."/>
            <person name="de Vries R.P."/>
            <person name="Allijn I.E."/>
            <person name="van den Brink J."/>
            <person name="Ushinsky S."/>
            <person name="Storms R."/>
            <person name="Powell A.J."/>
            <person name="Paulsen I.T."/>
            <person name="Elbourne L.D.H."/>
            <person name="Baker S.E."/>
            <person name="Magnuson J."/>
            <person name="LaBoissiere S."/>
            <person name="Clutterbuck A.J."/>
            <person name="Martinez D."/>
            <person name="Wogulis M."/>
            <person name="de Leon A.L."/>
            <person name="Rey M.W."/>
            <person name="Tsang A."/>
        </authorList>
    </citation>
    <scope>NUCLEOTIDE SEQUENCE [LARGE SCALE GENOMIC DNA]</scope>
    <source>
        <strain evidence="3">ATCC 42464 / BCRC 31852 / DSM 1799</strain>
    </source>
</reference>
<organism evidence="2 3">
    <name type="scientific">Thermothelomyces thermophilus (strain ATCC 42464 / BCRC 31852 / DSM 1799)</name>
    <name type="common">Sporotrichum thermophile</name>
    <dbReference type="NCBI Taxonomy" id="573729"/>
    <lineage>
        <taxon>Eukaryota</taxon>
        <taxon>Fungi</taxon>
        <taxon>Dikarya</taxon>
        <taxon>Ascomycota</taxon>
        <taxon>Pezizomycotina</taxon>
        <taxon>Sordariomycetes</taxon>
        <taxon>Sordariomycetidae</taxon>
        <taxon>Sordariales</taxon>
        <taxon>Chaetomiaceae</taxon>
        <taxon>Thermothelomyces</taxon>
    </lineage>
</organism>
<dbReference type="GeneID" id="11514287"/>
<dbReference type="OMA" id="CEAGTPW"/>
<protein>
    <recommendedName>
        <fullName evidence="1">NadR/Ttd14 AAA domain-containing protein</fullName>
    </recommendedName>
</protein>
<sequence>MDGPPPNIYIIGAQCTGKTTLVNHLRAHFANRNPVPDGGPPALISEVARTVLKAHHFTARDVRIPSRSLVLQRFILQAQAAAERDALESGGPRKRWFISDRSGADPIAYSMRYVGHEAARALAKTEEWVELKERMRQSVVVICEAGKGVAGWLKDDGVRLMPVDLEEWAGFHRTFCEFLDGEGVRYEVLTADISAHEERVDFVLKRWEECWRKRSRS</sequence>
<dbReference type="SUPFAM" id="SSF52540">
    <property type="entry name" value="P-loop containing nucleoside triphosphate hydrolases"/>
    <property type="match status" value="1"/>
</dbReference>
<dbReference type="HOGENOM" id="CLU_087993_1_1_1"/>
<dbReference type="InterPro" id="IPR027417">
    <property type="entry name" value="P-loop_NTPase"/>
</dbReference>
<dbReference type="eggNOG" id="ENOG502TDCX">
    <property type="taxonomic scope" value="Eukaryota"/>
</dbReference>
<dbReference type="Gene3D" id="3.40.50.300">
    <property type="entry name" value="P-loop containing nucleotide triphosphate hydrolases"/>
    <property type="match status" value="1"/>
</dbReference>
<proteinExistence type="predicted"/>
<dbReference type="EMBL" id="CP003007">
    <property type="protein sequence ID" value="AEO60905.1"/>
    <property type="molecule type" value="Genomic_DNA"/>
</dbReference>
<dbReference type="KEGG" id="mtm:MYCTH_2310631"/>
<keyword evidence="3" id="KW-1185">Reference proteome</keyword>